<keyword evidence="3" id="KW-0808">Transferase</keyword>
<evidence type="ECO:0000259" key="2">
    <source>
        <dbReference type="PROSITE" id="PS51664"/>
    </source>
</evidence>
<sequence>MAELDAFLMHHYARLPAVEIDLETVPDVSFRRTAAWITASTGYRLRAFDLSVDHAVPCACVVAQAPGGGRGRPALLCSAAAHPDPVAALNSATREAGPLLDHLCGVHARHPGRAAEPAADPEQVRQMPDHALRYAHTDAFDRLAHLVDNGSAPVDLASAFGGRRRPAGETLDVHVRDLAGRFASCGMDVLVADQTTAEHAAAGLRCVRVLAPGAVPMTFRPRVPARPRPAEAADGAECPEG</sequence>
<keyword evidence="4" id="KW-1185">Reference proteome</keyword>
<dbReference type="Proteomes" id="UP000198928">
    <property type="component" value="Unassembled WGS sequence"/>
</dbReference>
<organism evidence="3 4">
    <name type="scientific">Streptomyces pini</name>
    <dbReference type="NCBI Taxonomy" id="1520580"/>
    <lineage>
        <taxon>Bacteria</taxon>
        <taxon>Bacillati</taxon>
        <taxon>Actinomycetota</taxon>
        <taxon>Actinomycetes</taxon>
        <taxon>Kitasatosporales</taxon>
        <taxon>Streptomycetaceae</taxon>
        <taxon>Streptomyces</taxon>
    </lineage>
</organism>
<dbReference type="InterPro" id="IPR003776">
    <property type="entry name" value="YcaO-like_dom"/>
</dbReference>
<proteinExistence type="predicted"/>
<keyword evidence="3" id="KW-0689">Ribosomal protein</keyword>
<protein>
    <submittedName>
        <fullName evidence="3">Ribosomal protein S12 methylthiotransferase accessory factor</fullName>
    </submittedName>
</protein>
<dbReference type="GO" id="GO:0005840">
    <property type="term" value="C:ribosome"/>
    <property type="evidence" value="ECO:0007669"/>
    <property type="project" value="UniProtKB-KW"/>
</dbReference>
<dbReference type="PROSITE" id="PS51664">
    <property type="entry name" value="YCAO"/>
    <property type="match status" value="1"/>
</dbReference>
<evidence type="ECO:0000256" key="1">
    <source>
        <dbReference type="SAM" id="MobiDB-lite"/>
    </source>
</evidence>
<dbReference type="EMBL" id="FOSG01000017">
    <property type="protein sequence ID" value="SFL33074.1"/>
    <property type="molecule type" value="Genomic_DNA"/>
</dbReference>
<dbReference type="PANTHER" id="PTHR37809:SF1">
    <property type="entry name" value="RIBOSOMAL PROTEIN S12 METHYLTHIOTRANSFERASE ACCESSORY FACTOR YCAO"/>
    <property type="match status" value="1"/>
</dbReference>
<dbReference type="GO" id="GO:0016740">
    <property type="term" value="F:transferase activity"/>
    <property type="evidence" value="ECO:0007669"/>
    <property type="project" value="UniProtKB-KW"/>
</dbReference>
<evidence type="ECO:0000313" key="3">
    <source>
        <dbReference type="EMBL" id="SFL33074.1"/>
    </source>
</evidence>
<gene>
    <name evidence="3" type="ORF">SAMN05192584_11714</name>
</gene>
<accession>A0A1I4GST3</accession>
<keyword evidence="3" id="KW-0687">Ribonucleoprotein</keyword>
<reference evidence="4" key="1">
    <citation type="submission" date="2016-10" db="EMBL/GenBank/DDBJ databases">
        <authorList>
            <person name="Varghese N."/>
            <person name="Submissions S."/>
        </authorList>
    </citation>
    <scope>NUCLEOTIDE SEQUENCE [LARGE SCALE GENOMIC DNA]</scope>
    <source>
        <strain evidence="4">PL19</strain>
    </source>
</reference>
<feature type="domain" description="YcaO" evidence="2">
    <location>
        <begin position="1"/>
        <end position="241"/>
    </location>
</feature>
<name>A0A1I4GST3_9ACTN</name>
<dbReference type="Pfam" id="PF02624">
    <property type="entry name" value="YcaO"/>
    <property type="match status" value="1"/>
</dbReference>
<dbReference type="AlphaFoldDB" id="A0A1I4GST3"/>
<dbReference type="Gene3D" id="3.30.160.660">
    <property type="match status" value="1"/>
</dbReference>
<evidence type="ECO:0000313" key="4">
    <source>
        <dbReference type="Proteomes" id="UP000198928"/>
    </source>
</evidence>
<dbReference type="PANTHER" id="PTHR37809">
    <property type="entry name" value="RIBOSOMAL PROTEIN S12 METHYLTHIOTRANSFERASE ACCESSORY FACTOR YCAO"/>
    <property type="match status" value="1"/>
</dbReference>
<feature type="region of interest" description="Disordered" evidence="1">
    <location>
        <begin position="221"/>
        <end position="241"/>
    </location>
</feature>